<dbReference type="KEGG" id="ttq:NIES37_46580"/>
<proteinExistence type="predicted"/>
<evidence type="ECO:0000313" key="3">
    <source>
        <dbReference type="Proteomes" id="UP000218785"/>
    </source>
</evidence>
<dbReference type="CDD" id="cd04182">
    <property type="entry name" value="GT_2_like_f"/>
    <property type="match status" value="1"/>
</dbReference>
<dbReference type="InterPro" id="IPR025877">
    <property type="entry name" value="MobA-like_NTP_Trfase"/>
</dbReference>
<dbReference type="GO" id="GO:0016779">
    <property type="term" value="F:nucleotidyltransferase activity"/>
    <property type="evidence" value="ECO:0007669"/>
    <property type="project" value="UniProtKB-ARBA"/>
</dbReference>
<dbReference type="Gene3D" id="3.90.550.10">
    <property type="entry name" value="Spore Coat Polysaccharide Biosynthesis Protein SpsA, Chain A"/>
    <property type="match status" value="1"/>
</dbReference>
<organism evidence="2 3">
    <name type="scientific">Tolypothrix tenuis PCC 7101</name>
    <dbReference type="NCBI Taxonomy" id="231146"/>
    <lineage>
        <taxon>Bacteria</taxon>
        <taxon>Bacillati</taxon>
        <taxon>Cyanobacteriota</taxon>
        <taxon>Cyanophyceae</taxon>
        <taxon>Nostocales</taxon>
        <taxon>Tolypothrichaceae</taxon>
        <taxon>Tolypothrix</taxon>
    </lineage>
</organism>
<dbReference type="Pfam" id="PF12804">
    <property type="entry name" value="NTP_transf_3"/>
    <property type="match status" value="1"/>
</dbReference>
<gene>
    <name evidence="2" type="ORF">NIES37_46580</name>
</gene>
<keyword evidence="3" id="KW-1185">Reference proteome</keyword>
<dbReference type="EMBL" id="AP018248">
    <property type="protein sequence ID" value="BAZ00663.1"/>
    <property type="molecule type" value="Genomic_DNA"/>
</dbReference>
<dbReference type="SUPFAM" id="SSF53448">
    <property type="entry name" value="Nucleotide-diphospho-sugar transferases"/>
    <property type="match status" value="1"/>
</dbReference>
<sequence length="200" mass="21870">MILAAGASTRMGTPKQLLLYQGRSLVQYITEIAIASVCEPVVVVLGANAEQIRPQIHELPVTIVENLDWAFGMGSSIKTGMDFLYSLNQKITAVVIVLCDQPFLSPEIINQLVDAYHTTQKSIIACEYAETLGVPALFSHQFFAELANLPGNSGAKKVIQNNLNQVFSIPFNLGNIDIDTPSDYEKLNNRDWGLGTGDWG</sequence>
<feature type="domain" description="MobA-like NTP transferase" evidence="1">
    <location>
        <begin position="2"/>
        <end position="162"/>
    </location>
</feature>
<evidence type="ECO:0000259" key="1">
    <source>
        <dbReference type="Pfam" id="PF12804"/>
    </source>
</evidence>
<dbReference type="Proteomes" id="UP000218785">
    <property type="component" value="Chromosome"/>
</dbReference>
<name>A0A1Z4N4I4_9CYAN</name>
<dbReference type="PANTHER" id="PTHR43777:SF1">
    <property type="entry name" value="MOLYBDENUM COFACTOR CYTIDYLYLTRANSFERASE"/>
    <property type="match status" value="1"/>
</dbReference>
<dbReference type="PANTHER" id="PTHR43777">
    <property type="entry name" value="MOLYBDENUM COFACTOR CYTIDYLYLTRANSFERASE"/>
    <property type="match status" value="1"/>
</dbReference>
<accession>A0A1Z4N4I4</accession>
<evidence type="ECO:0000313" key="2">
    <source>
        <dbReference type="EMBL" id="BAZ00663.1"/>
    </source>
</evidence>
<dbReference type="InterPro" id="IPR029044">
    <property type="entry name" value="Nucleotide-diphossugar_trans"/>
</dbReference>
<reference evidence="2 3" key="1">
    <citation type="submission" date="2017-06" db="EMBL/GenBank/DDBJ databases">
        <title>Genome sequencing of cyanobaciteial culture collection at National Institute for Environmental Studies (NIES).</title>
        <authorList>
            <person name="Hirose Y."/>
            <person name="Shimura Y."/>
            <person name="Fujisawa T."/>
            <person name="Nakamura Y."/>
            <person name="Kawachi M."/>
        </authorList>
    </citation>
    <scope>NUCLEOTIDE SEQUENCE [LARGE SCALE GENOMIC DNA]</scope>
    <source>
        <strain evidence="2 3">NIES-37</strain>
    </source>
</reference>
<protein>
    <recommendedName>
        <fullName evidence="1">MobA-like NTP transferase domain-containing protein</fullName>
    </recommendedName>
</protein>
<dbReference type="AlphaFoldDB" id="A0A1Z4N4I4"/>